<dbReference type="PANTHER" id="PTHR40765">
    <property type="entry name" value="ESX-2 SECRETION SYSTEM ATPASE ECCB2"/>
    <property type="match status" value="1"/>
</dbReference>
<dbReference type="RefSeq" id="WP_275818155.1">
    <property type="nucleotide sequence ID" value="NZ_BAAANM010000014.1"/>
</dbReference>
<dbReference type="PANTHER" id="PTHR40765:SF2">
    <property type="entry name" value="ESX-2 SECRETION SYSTEM ATPASE ECCB2"/>
    <property type="match status" value="1"/>
</dbReference>
<dbReference type="EMBL" id="JARHTQ010000018">
    <property type="protein sequence ID" value="MDF2258779.1"/>
    <property type="molecule type" value="Genomic_DNA"/>
</dbReference>
<evidence type="ECO:0000256" key="2">
    <source>
        <dbReference type="ARBA" id="ARBA00008149"/>
    </source>
</evidence>
<evidence type="ECO:0000256" key="9">
    <source>
        <dbReference type="ARBA" id="ARBA00023136"/>
    </source>
</evidence>
<keyword evidence="5" id="KW-0547">Nucleotide-binding</keyword>
<dbReference type="InterPro" id="IPR007795">
    <property type="entry name" value="T7SS_EccB"/>
</dbReference>
<dbReference type="InterPro" id="IPR042485">
    <property type="entry name" value="T7SS_EccB_R3"/>
</dbReference>
<evidence type="ECO:0000256" key="3">
    <source>
        <dbReference type="ARBA" id="ARBA00022475"/>
    </source>
</evidence>
<gene>
    <name evidence="12" type="primary">eccB</name>
    <name evidence="12" type="ORF">P2L57_24545</name>
</gene>
<dbReference type="Proteomes" id="UP001220022">
    <property type="component" value="Unassembled WGS sequence"/>
</dbReference>
<dbReference type="InterPro" id="IPR044857">
    <property type="entry name" value="T7SS_EccB_R1"/>
</dbReference>
<name>A0ABT5Z4Q9_9ACTN</name>
<evidence type="ECO:0000256" key="4">
    <source>
        <dbReference type="ARBA" id="ARBA00022692"/>
    </source>
</evidence>
<evidence type="ECO:0000256" key="11">
    <source>
        <dbReference type="SAM" id="Phobius"/>
    </source>
</evidence>
<feature type="transmembrane region" description="Helical" evidence="11">
    <location>
        <begin position="39"/>
        <end position="61"/>
    </location>
</feature>
<keyword evidence="4 11" id="KW-0812">Transmembrane</keyword>
<feature type="region of interest" description="Disordered" evidence="10">
    <location>
        <begin position="421"/>
        <end position="443"/>
    </location>
</feature>
<keyword evidence="8 11" id="KW-1133">Transmembrane helix</keyword>
<accession>A0ABT5Z4Q9</accession>
<keyword evidence="13" id="KW-1185">Reference proteome</keyword>
<keyword evidence="6" id="KW-0378">Hydrolase</keyword>
<dbReference type="Pfam" id="PF05108">
    <property type="entry name" value="T7SS_ESX1_EccB"/>
    <property type="match status" value="1"/>
</dbReference>
<keyword evidence="3" id="KW-1003">Cell membrane</keyword>
<comment type="caution">
    <text evidence="12">The sequence shown here is derived from an EMBL/GenBank/DDBJ whole genome shotgun (WGS) entry which is preliminary data.</text>
</comment>
<dbReference type="NCBIfam" id="TIGR03919">
    <property type="entry name" value="T7SS_EccB"/>
    <property type="match status" value="1"/>
</dbReference>
<evidence type="ECO:0000256" key="1">
    <source>
        <dbReference type="ARBA" id="ARBA00004162"/>
    </source>
</evidence>
<dbReference type="Gene3D" id="2.40.50.910">
    <property type="entry name" value="Type VII secretion system EccB, repeat 3 domain"/>
    <property type="match status" value="1"/>
</dbReference>
<evidence type="ECO:0000256" key="10">
    <source>
        <dbReference type="SAM" id="MobiDB-lite"/>
    </source>
</evidence>
<sequence length="443" mass="45124">MQTRRDHLHAYQFATGRLASALVSGDPGTGETPMRRAGLGTVFGVMIAALLLLAALVYGFLKPAGNSSWAHTGALIVENETGTRYLYANGQLHPTANYASALLASGHVGMVNVPRSALAGVPRGSAIGIPGAPDDVAEPGSLLTGEWADCLRPGADVGETLDFGPSTAHAVPDSTHILVADPNGSRYVLWHGTKYPVSGRPSLLALGLDTEQPVKATSAWLDALPTGTAIAPATIPGAGTGGRTVAGRAEEVGTLLSTVVSGTSHYYVLKSDGVAPLNATESALLAAAPGGRQPVRVSPTDLASLPSSADTSMLHRIPDLMTGTDGTGDRSALCLLQGVSGSQLRSAVVRETGRAAVATAAVLVPPERGVLAAPPKTSATARTPDPYLITDRGVKFQLTGDASNALGYGGVTPRVLPQSTLDQIPSGPQLSRAKAAEAVPGVN</sequence>
<dbReference type="Gene3D" id="3.30.2390.20">
    <property type="entry name" value="Type VII secretion system EccB, repeat 1 domain"/>
    <property type="match status" value="1"/>
</dbReference>
<evidence type="ECO:0000256" key="5">
    <source>
        <dbReference type="ARBA" id="ARBA00022741"/>
    </source>
</evidence>
<comment type="similarity">
    <text evidence="2">Belongs to the EccB family.</text>
</comment>
<evidence type="ECO:0000256" key="6">
    <source>
        <dbReference type="ARBA" id="ARBA00022801"/>
    </source>
</evidence>
<evidence type="ECO:0000256" key="8">
    <source>
        <dbReference type="ARBA" id="ARBA00022989"/>
    </source>
</evidence>
<evidence type="ECO:0000313" key="12">
    <source>
        <dbReference type="EMBL" id="MDF2258779.1"/>
    </source>
</evidence>
<evidence type="ECO:0000313" key="13">
    <source>
        <dbReference type="Proteomes" id="UP001220022"/>
    </source>
</evidence>
<reference evidence="12 13" key="1">
    <citation type="submission" date="2023-03" db="EMBL/GenBank/DDBJ databases">
        <title>Draft genome sequence of type strain Streptomyces ferralitis JCM 14344.</title>
        <authorList>
            <person name="Klaysubun C."/>
            <person name="Duangmal K."/>
        </authorList>
    </citation>
    <scope>NUCLEOTIDE SEQUENCE [LARGE SCALE GENOMIC DNA]</scope>
    <source>
        <strain evidence="12 13">JCM 14344</strain>
    </source>
</reference>
<organism evidence="12 13">
    <name type="scientific">Streptantibioticus ferralitis</name>
    <dbReference type="NCBI Taxonomy" id="236510"/>
    <lineage>
        <taxon>Bacteria</taxon>
        <taxon>Bacillati</taxon>
        <taxon>Actinomycetota</taxon>
        <taxon>Actinomycetes</taxon>
        <taxon>Kitasatosporales</taxon>
        <taxon>Streptomycetaceae</taxon>
        <taxon>Streptantibioticus</taxon>
    </lineage>
</organism>
<evidence type="ECO:0000256" key="7">
    <source>
        <dbReference type="ARBA" id="ARBA00022840"/>
    </source>
</evidence>
<comment type="subcellular location">
    <subcellularLocation>
        <location evidence="1">Cell membrane</location>
        <topology evidence="1">Single-pass membrane protein</topology>
    </subcellularLocation>
</comment>
<proteinExistence type="inferred from homology"/>
<protein>
    <submittedName>
        <fullName evidence="12">Type VII secretion protein EccB</fullName>
    </submittedName>
</protein>
<keyword evidence="7" id="KW-0067">ATP-binding</keyword>
<keyword evidence="9 11" id="KW-0472">Membrane</keyword>